<proteinExistence type="predicted"/>
<dbReference type="HOGENOM" id="CLU_1420903_0_0_12"/>
<dbReference type="AlphaFoldDB" id="I4B5U2"/>
<evidence type="ECO:0000256" key="1">
    <source>
        <dbReference type="SAM" id="SignalP"/>
    </source>
</evidence>
<accession>I4B5U2</accession>
<keyword evidence="1" id="KW-0732">Signal</keyword>
<sequence>MKTTLIRIALCASLAGLAQNLAAEAAPVTFQDRMLLDIGANALVPSAQPAGLGGSLGFGLAFRDFNLFLRGTGMIAEPGLNQRTLILPTLRTEARIHLLPNFITLLPYVDAGTITTKVKRQDGSLSSNINSMYAEVGLGVEILLTHEISFIPRFGVAHALLYADNDSNNFSGPTVSAALRYTFGRSRALDF</sequence>
<evidence type="ECO:0000313" key="3">
    <source>
        <dbReference type="Proteomes" id="UP000006048"/>
    </source>
</evidence>
<gene>
    <name evidence="2" type="ordered locus">Turpa_2003</name>
</gene>
<dbReference type="EMBL" id="CP002959">
    <property type="protein sequence ID" value="AFM12649.1"/>
    <property type="molecule type" value="Genomic_DNA"/>
</dbReference>
<keyword evidence="3" id="KW-1185">Reference proteome</keyword>
<feature type="signal peptide" evidence="1">
    <location>
        <begin position="1"/>
        <end position="25"/>
    </location>
</feature>
<feature type="chain" id="PRO_5003686748" description="Outer membrane protein beta-barrel domain-containing protein" evidence="1">
    <location>
        <begin position="26"/>
        <end position="191"/>
    </location>
</feature>
<reference evidence="2 3" key="1">
    <citation type="submission" date="2012-06" db="EMBL/GenBank/DDBJ databases">
        <title>The complete chromosome of genome of Turneriella parva DSM 21527.</title>
        <authorList>
            <consortium name="US DOE Joint Genome Institute (JGI-PGF)"/>
            <person name="Lucas S."/>
            <person name="Han J."/>
            <person name="Lapidus A."/>
            <person name="Bruce D."/>
            <person name="Goodwin L."/>
            <person name="Pitluck S."/>
            <person name="Peters L."/>
            <person name="Kyrpides N."/>
            <person name="Mavromatis K."/>
            <person name="Ivanova N."/>
            <person name="Mikhailova N."/>
            <person name="Chertkov O."/>
            <person name="Detter J.C."/>
            <person name="Tapia R."/>
            <person name="Han C."/>
            <person name="Land M."/>
            <person name="Hauser L."/>
            <person name="Markowitz V."/>
            <person name="Cheng J.-F."/>
            <person name="Hugenholtz P."/>
            <person name="Woyke T."/>
            <person name="Wu D."/>
            <person name="Gronow S."/>
            <person name="Wellnitz S."/>
            <person name="Brambilla E."/>
            <person name="Klenk H.-P."/>
            <person name="Eisen J.A."/>
        </authorList>
    </citation>
    <scope>NUCLEOTIDE SEQUENCE [LARGE SCALE GENOMIC DNA]</scope>
    <source>
        <strain evidence="3">ATCC BAA-1111 / DSM 21527 / NCTC 11395 / H</strain>
    </source>
</reference>
<dbReference type="STRING" id="869212.Turpa_2003"/>
<protein>
    <recommendedName>
        <fullName evidence="4">Outer membrane protein beta-barrel domain-containing protein</fullName>
    </recommendedName>
</protein>
<dbReference type="KEGG" id="tpx:Turpa_2003"/>
<evidence type="ECO:0008006" key="4">
    <source>
        <dbReference type="Google" id="ProtNLM"/>
    </source>
</evidence>
<organism evidence="2 3">
    <name type="scientific">Turneriella parva (strain ATCC BAA-1111 / DSM 21527 / NCTC 11395 / H)</name>
    <name type="common">Leptospira parva</name>
    <dbReference type="NCBI Taxonomy" id="869212"/>
    <lineage>
        <taxon>Bacteria</taxon>
        <taxon>Pseudomonadati</taxon>
        <taxon>Spirochaetota</taxon>
        <taxon>Spirochaetia</taxon>
        <taxon>Leptospirales</taxon>
        <taxon>Leptospiraceae</taxon>
        <taxon>Turneriella</taxon>
    </lineage>
</organism>
<evidence type="ECO:0000313" key="2">
    <source>
        <dbReference type="EMBL" id="AFM12649.1"/>
    </source>
</evidence>
<dbReference type="Proteomes" id="UP000006048">
    <property type="component" value="Chromosome"/>
</dbReference>
<dbReference type="RefSeq" id="WP_014803156.1">
    <property type="nucleotide sequence ID" value="NC_018020.1"/>
</dbReference>
<name>I4B5U2_TURPD</name>